<feature type="domain" description="Nuclear receptor" evidence="9">
    <location>
        <begin position="30"/>
        <end position="77"/>
    </location>
</feature>
<evidence type="ECO:0000256" key="2">
    <source>
        <dbReference type="ARBA" id="ARBA00022771"/>
    </source>
</evidence>
<dbReference type="SMART" id="SM00399">
    <property type="entry name" value="ZnF_C4"/>
    <property type="match status" value="1"/>
</dbReference>
<keyword evidence="2" id="KW-0863">Zinc-finger</keyword>
<evidence type="ECO:0000256" key="8">
    <source>
        <dbReference type="ARBA" id="ARBA00023242"/>
    </source>
</evidence>
<dbReference type="PANTHER" id="PTHR48092">
    <property type="entry name" value="KNIRPS-RELATED PROTEIN-RELATED"/>
    <property type="match status" value="1"/>
</dbReference>
<keyword evidence="3" id="KW-0862">Zinc</keyword>
<dbReference type="GO" id="GO:0043565">
    <property type="term" value="F:sequence-specific DNA binding"/>
    <property type="evidence" value="ECO:0007669"/>
    <property type="project" value="InterPro"/>
</dbReference>
<keyword evidence="6" id="KW-0804">Transcription</keyword>
<dbReference type="GO" id="GO:0003700">
    <property type="term" value="F:DNA-binding transcription factor activity"/>
    <property type="evidence" value="ECO:0007669"/>
    <property type="project" value="InterPro"/>
</dbReference>
<dbReference type="GO" id="GO:0008270">
    <property type="term" value="F:zinc ion binding"/>
    <property type="evidence" value="ECO:0007669"/>
    <property type="project" value="UniProtKB-KW"/>
</dbReference>
<evidence type="ECO:0000256" key="3">
    <source>
        <dbReference type="ARBA" id="ARBA00022833"/>
    </source>
</evidence>
<dbReference type="Proteomes" id="UP000762676">
    <property type="component" value="Unassembled WGS sequence"/>
</dbReference>
<protein>
    <submittedName>
        <fullName evidence="10">Estrogen receptor-related receptor</fullName>
    </submittedName>
</protein>
<keyword evidence="8" id="KW-0539">Nucleus</keyword>
<sequence>MIRPGLHYDIYQLGRGRDYSGDDKEYVAIKRFLYGNIEYSCPASGDCEITKRRRKACQACRFQKCLGVGMLREVPPVLLYCDAGTWCAWQRARGDPASNITANCATAAAPDLSRQGSSARR</sequence>
<keyword evidence="5" id="KW-0238">DNA-binding</keyword>
<evidence type="ECO:0000313" key="10">
    <source>
        <dbReference type="EMBL" id="GFR92262.1"/>
    </source>
</evidence>
<keyword evidence="4" id="KW-0805">Transcription regulation</keyword>
<dbReference type="PROSITE" id="PS51030">
    <property type="entry name" value="NUCLEAR_REC_DBD_2"/>
    <property type="match status" value="1"/>
</dbReference>
<dbReference type="AlphaFoldDB" id="A0AAV4H248"/>
<organism evidence="10 11">
    <name type="scientific">Elysia marginata</name>
    <dbReference type="NCBI Taxonomy" id="1093978"/>
    <lineage>
        <taxon>Eukaryota</taxon>
        <taxon>Metazoa</taxon>
        <taxon>Spiralia</taxon>
        <taxon>Lophotrochozoa</taxon>
        <taxon>Mollusca</taxon>
        <taxon>Gastropoda</taxon>
        <taxon>Heterobranchia</taxon>
        <taxon>Euthyneura</taxon>
        <taxon>Panpulmonata</taxon>
        <taxon>Sacoglossa</taxon>
        <taxon>Placobranchoidea</taxon>
        <taxon>Plakobranchidae</taxon>
        <taxon>Elysia</taxon>
    </lineage>
</organism>
<gene>
    <name evidence="10" type="ORF">ElyMa_002613700</name>
</gene>
<evidence type="ECO:0000256" key="1">
    <source>
        <dbReference type="ARBA" id="ARBA00022723"/>
    </source>
</evidence>
<dbReference type="Gene3D" id="3.30.50.10">
    <property type="entry name" value="Erythroid Transcription Factor GATA-1, subunit A"/>
    <property type="match status" value="1"/>
</dbReference>
<keyword evidence="7 10" id="KW-0675">Receptor</keyword>
<evidence type="ECO:0000256" key="7">
    <source>
        <dbReference type="ARBA" id="ARBA00023170"/>
    </source>
</evidence>
<dbReference type="InterPro" id="IPR050200">
    <property type="entry name" value="Nuclear_hormone_rcpt_NR3"/>
</dbReference>
<evidence type="ECO:0000256" key="6">
    <source>
        <dbReference type="ARBA" id="ARBA00023163"/>
    </source>
</evidence>
<keyword evidence="11" id="KW-1185">Reference proteome</keyword>
<reference evidence="10 11" key="1">
    <citation type="journal article" date="2021" name="Elife">
        <title>Chloroplast acquisition without the gene transfer in kleptoplastic sea slugs, Plakobranchus ocellatus.</title>
        <authorList>
            <person name="Maeda T."/>
            <person name="Takahashi S."/>
            <person name="Yoshida T."/>
            <person name="Shimamura S."/>
            <person name="Takaki Y."/>
            <person name="Nagai Y."/>
            <person name="Toyoda A."/>
            <person name="Suzuki Y."/>
            <person name="Arimoto A."/>
            <person name="Ishii H."/>
            <person name="Satoh N."/>
            <person name="Nishiyama T."/>
            <person name="Hasebe M."/>
            <person name="Maruyama T."/>
            <person name="Minagawa J."/>
            <person name="Obokata J."/>
            <person name="Shigenobu S."/>
        </authorList>
    </citation>
    <scope>NUCLEOTIDE SEQUENCE [LARGE SCALE GENOMIC DNA]</scope>
</reference>
<keyword evidence="1" id="KW-0479">Metal-binding</keyword>
<dbReference type="SUPFAM" id="SSF57716">
    <property type="entry name" value="Glucocorticoid receptor-like (DNA-binding domain)"/>
    <property type="match status" value="1"/>
</dbReference>
<evidence type="ECO:0000256" key="5">
    <source>
        <dbReference type="ARBA" id="ARBA00023125"/>
    </source>
</evidence>
<proteinExistence type="predicted"/>
<name>A0AAV4H248_9GAST</name>
<dbReference type="InterPro" id="IPR013088">
    <property type="entry name" value="Znf_NHR/GATA"/>
</dbReference>
<dbReference type="EMBL" id="BMAT01005384">
    <property type="protein sequence ID" value="GFR92262.1"/>
    <property type="molecule type" value="Genomic_DNA"/>
</dbReference>
<evidence type="ECO:0000259" key="9">
    <source>
        <dbReference type="PROSITE" id="PS51030"/>
    </source>
</evidence>
<dbReference type="InterPro" id="IPR001628">
    <property type="entry name" value="Znf_hrmn_rcpt"/>
</dbReference>
<evidence type="ECO:0000256" key="4">
    <source>
        <dbReference type="ARBA" id="ARBA00023015"/>
    </source>
</evidence>
<comment type="caution">
    <text evidence="10">The sequence shown here is derived from an EMBL/GenBank/DDBJ whole genome shotgun (WGS) entry which is preliminary data.</text>
</comment>
<dbReference type="Pfam" id="PF00105">
    <property type="entry name" value="zf-C4"/>
    <property type="match status" value="1"/>
</dbReference>
<evidence type="ECO:0000313" key="11">
    <source>
        <dbReference type="Proteomes" id="UP000762676"/>
    </source>
</evidence>
<accession>A0AAV4H248</accession>